<dbReference type="CDD" id="cd10568">
    <property type="entry name" value="SWIB_like"/>
    <property type="match status" value="1"/>
</dbReference>
<accession>A3LYC6</accession>
<dbReference type="SUPFAM" id="SSF47592">
    <property type="entry name" value="SWIB/MDM2 domain"/>
    <property type="match status" value="1"/>
</dbReference>
<dbReference type="KEGG" id="pic:PICST_84635"/>
<feature type="region of interest" description="Disordered" evidence="1">
    <location>
        <begin position="1"/>
        <end position="30"/>
    </location>
</feature>
<evidence type="ECO:0000313" key="3">
    <source>
        <dbReference type="Proteomes" id="UP000002258"/>
    </source>
</evidence>
<reference evidence="2 3" key="1">
    <citation type="journal article" date="2007" name="Nat. Biotechnol.">
        <title>Genome sequence of the lignocellulose-bioconverting and xylose-fermenting yeast Pichia stipitis.</title>
        <authorList>
            <person name="Jeffries T.W."/>
            <person name="Grigoriev I.V."/>
            <person name="Grimwood J."/>
            <person name="Laplaza J.M."/>
            <person name="Aerts A."/>
            <person name="Salamov A."/>
            <person name="Schmutz J."/>
            <person name="Lindquist E."/>
            <person name="Dehal P."/>
            <person name="Shapiro H."/>
            <person name="Jin Y.S."/>
            <person name="Passoth V."/>
            <person name="Richardson P.M."/>
        </authorList>
    </citation>
    <scope>NUCLEOTIDE SEQUENCE [LARGE SCALE GENOMIC DNA]</scope>
    <source>
        <strain evidence="3">ATCC 58785 / CBS 6054 / NBRC 10063 / NRRL Y-11545</strain>
    </source>
</reference>
<dbReference type="OrthoDB" id="10263741at2759"/>
<dbReference type="InParanoid" id="A3LYC6"/>
<dbReference type="EMBL" id="CP000500">
    <property type="protein sequence ID" value="ABN67608.2"/>
    <property type="molecule type" value="Genomic_DNA"/>
</dbReference>
<sequence>MPPIPQRHAPVVNKPRPATNATPALSYTPTDTSIPPSLYSKIPSLELYKKLEDAERGIDLLISRKALDFQAIQQKTIHPSNFKGETGVLRVFVYNTCDNQPWQKQLLHEQGMPVADATSAEASWTLRVEGRFLGDHKQDAINPETEALKFSSFLSALSIDLLPNDDYPALQNSQSNIIEWRNDLVDQKPNSASFDGLDIKRNGVFKINTKIALLVKSHAATFKLSDEMAQFTGKHESTQQELIYLVWQYVLYKNLFRKTESLTKVDAVSTSNIVTEPMNQDDDEDDLTVVQADEVLQNLLNVKTFKFSDLYKLLQPHFKPRAPVIIDYTVDTSKSSTLGQTVIDIPIELPLNLSKIQKELVDLNKVAFENLTRADNTISQLNSRISLGIVALQNAHGREKFYRELSEDPVKFIESWIETQAETLKALKSDEGYDEELVRRAKYFEDNEHLIREKLDLLLGASRF</sequence>
<gene>
    <name evidence="2" type="primary">SNF12</name>
    <name evidence="2" type="ORF">PICST_84635</name>
</gene>
<evidence type="ECO:0000313" key="2">
    <source>
        <dbReference type="EMBL" id="ABN67608.2"/>
    </source>
</evidence>
<protein>
    <submittedName>
        <fullName evidence="2">Subunit of SWI/SNF transcription activation complex</fullName>
    </submittedName>
</protein>
<dbReference type="OMA" id="NFRCNEP"/>
<organism evidence="2 3">
    <name type="scientific">Scheffersomyces stipitis (strain ATCC 58785 / CBS 6054 / NBRC 10063 / NRRL Y-11545)</name>
    <name type="common">Yeast</name>
    <name type="synonym">Pichia stipitis</name>
    <dbReference type="NCBI Taxonomy" id="322104"/>
    <lineage>
        <taxon>Eukaryota</taxon>
        <taxon>Fungi</taxon>
        <taxon>Dikarya</taxon>
        <taxon>Ascomycota</taxon>
        <taxon>Saccharomycotina</taxon>
        <taxon>Pichiomycetes</taxon>
        <taxon>Debaryomycetaceae</taxon>
        <taxon>Scheffersomyces</taxon>
    </lineage>
</organism>
<dbReference type="GeneID" id="4840223"/>
<dbReference type="InterPro" id="IPR036885">
    <property type="entry name" value="SWIB_MDM2_dom_sf"/>
</dbReference>
<dbReference type="AlphaFoldDB" id="A3LYC6"/>
<dbReference type="STRING" id="322104.A3LYC6"/>
<dbReference type="HOGENOM" id="CLU_032070_0_0_1"/>
<dbReference type="eggNOG" id="KOG2570">
    <property type="taxonomic scope" value="Eukaryota"/>
</dbReference>
<name>A3LYC6_PICST</name>
<feature type="compositionally biased region" description="Polar residues" evidence="1">
    <location>
        <begin position="19"/>
        <end position="30"/>
    </location>
</feature>
<keyword evidence="3" id="KW-1185">Reference proteome</keyword>
<dbReference type="Gene3D" id="1.10.245.10">
    <property type="entry name" value="SWIB/MDM2 domain"/>
    <property type="match status" value="1"/>
</dbReference>
<dbReference type="PANTHER" id="PTHR13844">
    <property type="entry name" value="SWI/SNF-RELATED MATRIX-ASSOCIATED ACTIN-DEPENDENT REGULATOR OF CHROMATIN SUBFAMILY D"/>
    <property type="match status" value="1"/>
</dbReference>
<dbReference type="FunCoup" id="A3LYC6">
    <property type="interactions" value="776"/>
</dbReference>
<dbReference type="Proteomes" id="UP000002258">
    <property type="component" value="Chromosome 6"/>
</dbReference>
<dbReference type="RefSeq" id="XP_001385637.2">
    <property type="nucleotide sequence ID" value="XM_001385600.1"/>
</dbReference>
<evidence type="ECO:0000256" key="1">
    <source>
        <dbReference type="SAM" id="MobiDB-lite"/>
    </source>
</evidence>
<proteinExistence type="predicted"/>